<reference evidence="2" key="1">
    <citation type="submission" date="2023-03" db="EMBL/GenBank/DDBJ databases">
        <title>Massive genome expansion in bonnet fungi (Mycena s.s.) driven by repeated elements and novel gene families across ecological guilds.</title>
        <authorList>
            <consortium name="Lawrence Berkeley National Laboratory"/>
            <person name="Harder C.B."/>
            <person name="Miyauchi S."/>
            <person name="Viragh M."/>
            <person name="Kuo A."/>
            <person name="Thoen E."/>
            <person name="Andreopoulos B."/>
            <person name="Lu D."/>
            <person name="Skrede I."/>
            <person name="Drula E."/>
            <person name="Henrissat B."/>
            <person name="Morin E."/>
            <person name="Kohler A."/>
            <person name="Barry K."/>
            <person name="LaButti K."/>
            <person name="Morin E."/>
            <person name="Salamov A."/>
            <person name="Lipzen A."/>
            <person name="Mereny Z."/>
            <person name="Hegedus B."/>
            <person name="Baldrian P."/>
            <person name="Stursova M."/>
            <person name="Weitz H."/>
            <person name="Taylor A."/>
            <person name="Grigoriev I.V."/>
            <person name="Nagy L.G."/>
            <person name="Martin F."/>
            <person name="Kauserud H."/>
        </authorList>
    </citation>
    <scope>NUCLEOTIDE SEQUENCE</scope>
    <source>
        <strain evidence="2">CBHHK182m</strain>
    </source>
</reference>
<evidence type="ECO:0000313" key="3">
    <source>
        <dbReference type="Proteomes" id="UP001215598"/>
    </source>
</evidence>
<evidence type="ECO:0000313" key="2">
    <source>
        <dbReference type="EMBL" id="KAJ7742872.1"/>
    </source>
</evidence>
<proteinExistence type="predicted"/>
<feature type="transmembrane region" description="Helical" evidence="1">
    <location>
        <begin position="81"/>
        <end position="99"/>
    </location>
</feature>
<gene>
    <name evidence="2" type="ORF">B0H16DRAFT_1890175</name>
</gene>
<organism evidence="2 3">
    <name type="scientific">Mycena metata</name>
    <dbReference type="NCBI Taxonomy" id="1033252"/>
    <lineage>
        <taxon>Eukaryota</taxon>
        <taxon>Fungi</taxon>
        <taxon>Dikarya</taxon>
        <taxon>Basidiomycota</taxon>
        <taxon>Agaricomycotina</taxon>
        <taxon>Agaricomycetes</taxon>
        <taxon>Agaricomycetidae</taxon>
        <taxon>Agaricales</taxon>
        <taxon>Marasmiineae</taxon>
        <taxon>Mycenaceae</taxon>
        <taxon>Mycena</taxon>
    </lineage>
</organism>
<feature type="transmembrane region" description="Helical" evidence="1">
    <location>
        <begin position="57"/>
        <end position="74"/>
    </location>
</feature>
<dbReference type="Proteomes" id="UP001215598">
    <property type="component" value="Unassembled WGS sequence"/>
</dbReference>
<keyword evidence="1" id="KW-0812">Transmembrane</keyword>
<protein>
    <recommendedName>
        <fullName evidence="4">F-box domain-containing protein</fullName>
    </recommendedName>
</protein>
<dbReference type="AlphaFoldDB" id="A0AAD7II96"/>
<comment type="caution">
    <text evidence="2">The sequence shown here is derived from an EMBL/GenBank/DDBJ whole genome shotgun (WGS) entry which is preliminary data.</text>
</comment>
<keyword evidence="3" id="KW-1185">Reference proteome</keyword>
<name>A0AAD7II96_9AGAR</name>
<evidence type="ECO:0000256" key="1">
    <source>
        <dbReference type="SAM" id="Phobius"/>
    </source>
</evidence>
<dbReference type="EMBL" id="JARKIB010000093">
    <property type="protein sequence ID" value="KAJ7742872.1"/>
    <property type="molecule type" value="Genomic_DNA"/>
</dbReference>
<accession>A0AAD7II96</accession>
<keyword evidence="1" id="KW-1133">Transmembrane helix</keyword>
<sequence>MSTPERKQNFNRKTFNLPLTLVLAGVSFMGAFSRLTSGRYTPQWYAYQLERAPNTSGTWFIPVMDTLLGFLLLPRRTRTPAVMAIAAFFGLGLGLRVAAGKSFTGDAALLGLALVTLRTSCLILAMTSPFASRLGTNYCPLDDEVAQIRVLLQGPLLRLKDLDDQIANLQKAIDDLARERDDIRSFMDPHKDLISPFRRLPLDIIQEIFVACLPTHRNCVMSAVEAPVLLGRICSSWRAISLTTPRLWSRIHVVEPSRSWRTGVTADAVLEKKITLRLETMKTWLSRSGQCPLAISFQSTSDMHPPPVDDITLHSMPSKALEMLSNLAEDDVPMLQKLEISHGADSESPAQPPFALIRAPNLINLTLGGTASAWSRNGSPMSCSIVAKLLARCSRLQVCSFYIDASNFDLTPLEDGTGSTIELSFLHSFHLINLDVPIRDVGNLFRRLSVPGLRDVDLCGHMENSFESHQFVLHFLAFLGISSCFESLTIDAQQLGPSLIELLRGLPASTTCLRIADCLYSWDLSTTIGLFDDDMLAVLTPTPENPGSCPALKKLHIIRCWAPSDAALLQFIHARMAVSPRTLERVVIKFSREMQFDIAADIQPFLDDGRLKIITTYTRSTAVEDFSPWEGLPDAPNMAAQTAEDF</sequence>
<evidence type="ECO:0008006" key="4">
    <source>
        <dbReference type="Google" id="ProtNLM"/>
    </source>
</evidence>
<keyword evidence="1" id="KW-0472">Membrane</keyword>